<feature type="compositionally biased region" description="Low complexity" evidence="14">
    <location>
        <begin position="1161"/>
        <end position="1172"/>
    </location>
</feature>
<evidence type="ECO:0000256" key="13">
    <source>
        <dbReference type="ARBA" id="ARBA00081633"/>
    </source>
</evidence>
<keyword evidence="7" id="KW-0344">Guanine-nucleotide releasing factor</keyword>
<feature type="compositionally biased region" description="Low complexity" evidence="14">
    <location>
        <begin position="829"/>
        <end position="842"/>
    </location>
</feature>
<feature type="compositionally biased region" description="Polar residues" evidence="14">
    <location>
        <begin position="931"/>
        <end position="942"/>
    </location>
</feature>
<dbReference type="GO" id="GO:0042981">
    <property type="term" value="P:regulation of apoptotic process"/>
    <property type="evidence" value="ECO:0007669"/>
    <property type="project" value="TreeGrafter"/>
</dbReference>
<dbReference type="GO" id="GO:0005829">
    <property type="term" value="C:cytosol"/>
    <property type="evidence" value="ECO:0007669"/>
    <property type="project" value="TreeGrafter"/>
</dbReference>
<dbReference type="InterPro" id="IPR043153">
    <property type="entry name" value="DENN_C"/>
</dbReference>
<evidence type="ECO:0000256" key="11">
    <source>
        <dbReference type="ARBA" id="ARBA00064743"/>
    </source>
</evidence>
<feature type="domain" description="UDENN" evidence="15">
    <location>
        <begin position="1"/>
        <end position="558"/>
    </location>
</feature>
<evidence type="ECO:0000256" key="4">
    <source>
        <dbReference type="ARBA" id="ARBA00017868"/>
    </source>
</evidence>
<feature type="region of interest" description="Disordered" evidence="14">
    <location>
        <begin position="914"/>
        <end position="942"/>
    </location>
</feature>
<evidence type="ECO:0000256" key="12">
    <source>
        <dbReference type="ARBA" id="ARBA00079552"/>
    </source>
</evidence>
<feature type="region of interest" description="Disordered" evidence="14">
    <location>
        <begin position="1135"/>
        <end position="1281"/>
    </location>
</feature>
<dbReference type="GO" id="GO:0005886">
    <property type="term" value="C:plasma membrane"/>
    <property type="evidence" value="ECO:0007669"/>
    <property type="project" value="UniProtKB-SubCell"/>
</dbReference>
<feature type="region of interest" description="Disordered" evidence="14">
    <location>
        <begin position="95"/>
        <end position="161"/>
    </location>
</feature>
<feature type="compositionally biased region" description="Polar residues" evidence="14">
    <location>
        <begin position="682"/>
        <end position="693"/>
    </location>
</feature>
<keyword evidence="8" id="KW-0053">Apoptosis</keyword>
<evidence type="ECO:0000256" key="9">
    <source>
        <dbReference type="ARBA" id="ARBA00023136"/>
    </source>
</evidence>
<evidence type="ECO:0000256" key="2">
    <source>
        <dbReference type="ARBA" id="ARBA00004496"/>
    </source>
</evidence>
<feature type="compositionally biased region" description="Polar residues" evidence="14">
    <location>
        <begin position="1228"/>
        <end position="1254"/>
    </location>
</feature>
<evidence type="ECO:0000256" key="14">
    <source>
        <dbReference type="SAM" id="MobiDB-lite"/>
    </source>
</evidence>
<dbReference type="PROSITE" id="PS50211">
    <property type="entry name" value="DENN"/>
    <property type="match status" value="1"/>
</dbReference>
<evidence type="ECO:0000259" key="15">
    <source>
        <dbReference type="PROSITE" id="PS50211"/>
    </source>
</evidence>
<dbReference type="SMART" id="SM00800">
    <property type="entry name" value="uDENN"/>
    <property type="match status" value="1"/>
</dbReference>
<dbReference type="SMART" id="SM00799">
    <property type="entry name" value="DENN"/>
    <property type="match status" value="1"/>
</dbReference>
<feature type="compositionally biased region" description="Basic and acidic residues" evidence="14">
    <location>
        <begin position="1135"/>
        <end position="1158"/>
    </location>
</feature>
<evidence type="ECO:0000256" key="8">
    <source>
        <dbReference type="ARBA" id="ARBA00022703"/>
    </source>
</evidence>
<gene>
    <name evidence="16" type="primary">Madd</name>
    <name evidence="16" type="ORF">ARDKOR_R07328</name>
</gene>
<dbReference type="Pfam" id="PF23629">
    <property type="entry name" value="Death_MADD"/>
    <property type="match status" value="1"/>
</dbReference>
<evidence type="ECO:0000256" key="3">
    <source>
        <dbReference type="ARBA" id="ARBA00005978"/>
    </source>
</evidence>
<evidence type="ECO:0000256" key="5">
    <source>
        <dbReference type="ARBA" id="ARBA00022475"/>
    </source>
</evidence>
<evidence type="ECO:0000256" key="7">
    <source>
        <dbReference type="ARBA" id="ARBA00022658"/>
    </source>
</evidence>
<name>A0A7K8KXB3_9AVES</name>
<reference evidence="16 17" key="1">
    <citation type="submission" date="2019-09" db="EMBL/GenBank/DDBJ databases">
        <title>Bird 10,000 Genomes (B10K) Project - Family phase.</title>
        <authorList>
            <person name="Zhang G."/>
        </authorList>
    </citation>
    <scope>NUCLEOTIDE SEQUENCE [LARGE SCALE GENOMIC DNA]</scope>
    <source>
        <strain evidence="16">B10K-CU-031-01</strain>
        <tissue evidence="16">Muscle</tissue>
    </source>
</reference>
<comment type="similarity">
    <text evidence="3">Belongs to the MADD family.</text>
</comment>
<dbReference type="InterPro" id="IPR005112">
    <property type="entry name" value="dDENN_dom"/>
</dbReference>
<keyword evidence="9" id="KW-0472">Membrane</keyword>
<dbReference type="Pfam" id="PF02141">
    <property type="entry name" value="DENN"/>
    <property type="match status" value="1"/>
</dbReference>
<feature type="compositionally biased region" description="Acidic residues" evidence="14">
    <location>
        <begin position="608"/>
        <end position="623"/>
    </location>
</feature>
<dbReference type="GO" id="GO:0006915">
    <property type="term" value="P:apoptotic process"/>
    <property type="evidence" value="ECO:0007669"/>
    <property type="project" value="UniProtKB-KW"/>
</dbReference>
<dbReference type="Gene3D" id="3.30.450.200">
    <property type="match status" value="1"/>
</dbReference>
<dbReference type="SMART" id="SM00801">
    <property type="entry name" value="dDENN"/>
    <property type="match status" value="1"/>
</dbReference>
<feature type="compositionally biased region" description="Polar residues" evidence="14">
    <location>
        <begin position="1190"/>
        <end position="1208"/>
    </location>
</feature>
<evidence type="ECO:0000313" key="17">
    <source>
        <dbReference type="Proteomes" id="UP000560386"/>
    </source>
</evidence>
<feature type="compositionally biased region" description="Low complexity" evidence="14">
    <location>
        <begin position="754"/>
        <end position="764"/>
    </location>
</feature>
<feature type="region of interest" description="Disordered" evidence="14">
    <location>
        <begin position="601"/>
        <end position="628"/>
    </location>
</feature>
<dbReference type="InterPro" id="IPR001194">
    <property type="entry name" value="cDENN_dom"/>
</dbReference>
<dbReference type="Proteomes" id="UP000560386">
    <property type="component" value="Unassembled WGS sequence"/>
</dbReference>
<dbReference type="EMBL" id="VWPR01000192">
    <property type="protein sequence ID" value="NXE21042.1"/>
    <property type="molecule type" value="Genomic_DNA"/>
</dbReference>
<feature type="compositionally biased region" description="Basic residues" evidence="14">
    <location>
        <begin position="150"/>
        <end position="161"/>
    </location>
</feature>
<feature type="region of interest" description="Disordered" evidence="14">
    <location>
        <begin position="1053"/>
        <end position="1112"/>
    </location>
</feature>
<evidence type="ECO:0000256" key="10">
    <source>
        <dbReference type="ARBA" id="ARBA00060181"/>
    </source>
</evidence>
<proteinExistence type="inferred from homology"/>
<evidence type="ECO:0000256" key="1">
    <source>
        <dbReference type="ARBA" id="ARBA00004236"/>
    </source>
</evidence>
<feature type="non-terminal residue" evidence="16">
    <location>
        <position position="1649"/>
    </location>
</feature>
<dbReference type="InterPro" id="IPR005113">
    <property type="entry name" value="uDENN_dom"/>
</dbReference>
<dbReference type="FunFam" id="3.40.50.11500:FF:000002">
    <property type="entry name" value="MAP kinase-activating death domain protein-like Protein"/>
    <property type="match status" value="1"/>
</dbReference>
<keyword evidence="17" id="KW-1185">Reference proteome</keyword>
<feature type="compositionally biased region" description="Basic and acidic residues" evidence="14">
    <location>
        <begin position="1103"/>
        <end position="1112"/>
    </location>
</feature>
<feature type="region of interest" description="Disordered" evidence="14">
    <location>
        <begin position="737"/>
        <end position="844"/>
    </location>
</feature>
<feature type="non-terminal residue" evidence="16">
    <location>
        <position position="1"/>
    </location>
</feature>
<dbReference type="InterPro" id="IPR039980">
    <property type="entry name" value="MADD"/>
</dbReference>
<feature type="compositionally biased region" description="Low complexity" evidence="14">
    <location>
        <begin position="694"/>
        <end position="706"/>
    </location>
</feature>
<feature type="compositionally biased region" description="Polar residues" evidence="14">
    <location>
        <begin position="131"/>
        <end position="146"/>
    </location>
</feature>
<dbReference type="Pfam" id="PF03456">
    <property type="entry name" value="uDENN"/>
    <property type="match status" value="1"/>
</dbReference>
<dbReference type="Gene3D" id="3.40.50.11500">
    <property type="match status" value="1"/>
</dbReference>
<feature type="compositionally biased region" description="Acidic residues" evidence="14">
    <location>
        <begin position="784"/>
        <end position="793"/>
    </location>
</feature>
<comment type="function">
    <text evidence="10">Guanyl-nucleotide exchange factor that regulates small GTPases of the Rab family. Converts GDP-bound inactive form of RAB27A and RAB27B to the GTP-bound active forms. Converts GDP-bound inactive form of RAB3A, RAB3C and RAB3D to the GTP-bound active forms, GTPases involved in synaptic vesicle exocytosis and vesicle secretion. Plays a role in synaptic vesicle formation and in vesicle trafficking at the neuromuscular junction. Involved in up-regulating a post-docking step of synaptic exocytosis in central synapses. Probably by binding to the motor proteins KIF1B and KIF1A, mediates motor-dependent transport of GTP-RAB3A-positive vesicles to the presynaptic nerve terminals. Plays a role in TNFA-mediated activation of the MAPK pathway, including ERK1/2. May link TNFRSF1A with MAP kinase activation. May be involved in the regulation of TNFA-induced apoptosis.</text>
</comment>
<evidence type="ECO:0000313" key="16">
    <source>
        <dbReference type="EMBL" id="NXE21042.1"/>
    </source>
</evidence>
<dbReference type="InterPro" id="IPR056574">
    <property type="entry name" value="Death_MADD"/>
</dbReference>
<accession>A0A7K8KXB3</accession>
<dbReference type="Pfam" id="PF25328">
    <property type="entry name" value="PH_MADD"/>
    <property type="match status" value="1"/>
</dbReference>
<dbReference type="GO" id="GO:0005085">
    <property type="term" value="F:guanyl-nucleotide exchange factor activity"/>
    <property type="evidence" value="ECO:0007669"/>
    <property type="project" value="UniProtKB-KW"/>
</dbReference>
<keyword evidence="6" id="KW-0963">Cytoplasm</keyword>
<comment type="subunit">
    <text evidence="11">Interacts (via death domain) with TNFRSF1A (via death domain). Interacts with PIDD1. Interacts with YWHAZ. Interacts (via death domain) with KIF1B; links the motor KIF1B to Rab3-carrying vesicles in anterograde synaptic vesicle transport. Interacts with KIF1A. Interacts (via uDENN domain) with RAB3A, RAB3B, RAB3C and RAB3D; the GTP-bound form of the Rab proteins is preferred for interaction.</text>
</comment>
<evidence type="ECO:0000256" key="6">
    <source>
        <dbReference type="ARBA" id="ARBA00022490"/>
    </source>
</evidence>
<feature type="region of interest" description="Disordered" evidence="14">
    <location>
        <begin position="679"/>
        <end position="719"/>
    </location>
</feature>
<organism evidence="16 17">
    <name type="scientific">Ardeotis kori</name>
    <dbReference type="NCBI Taxonomy" id="89386"/>
    <lineage>
        <taxon>Eukaryota</taxon>
        <taxon>Metazoa</taxon>
        <taxon>Chordata</taxon>
        <taxon>Craniata</taxon>
        <taxon>Vertebrata</taxon>
        <taxon>Euteleostomi</taxon>
        <taxon>Archelosauria</taxon>
        <taxon>Archosauria</taxon>
        <taxon>Dinosauria</taxon>
        <taxon>Saurischia</taxon>
        <taxon>Theropoda</taxon>
        <taxon>Coelurosauria</taxon>
        <taxon>Aves</taxon>
        <taxon>Neognathae</taxon>
        <taxon>Neoaves</taxon>
        <taxon>Otidimorphae</taxon>
        <taxon>Otidiformes</taxon>
        <taxon>Otididae</taxon>
        <taxon>Ardeotis</taxon>
    </lineage>
</organism>
<dbReference type="InterPro" id="IPR057469">
    <property type="entry name" value="PH_MADD"/>
</dbReference>
<dbReference type="InterPro" id="IPR037516">
    <property type="entry name" value="Tripartite_DENN"/>
</dbReference>
<protein>
    <recommendedName>
        <fullName evidence="4">MAP kinase-activating death domain protein</fullName>
    </recommendedName>
    <alternativeName>
        <fullName evidence="12">Rab3 GDP/GTP exchange factor</fullName>
    </alternativeName>
    <alternativeName>
        <fullName evidence="13">Rab3 GDP/GTP exchange protein</fullName>
    </alternativeName>
</protein>
<dbReference type="PANTHER" id="PTHR13008">
    <property type="entry name" value="MAP-KINASE ACTIVATING DEATH DOMAIN PROTEIN MADD /DENN/AEX-3 C.ELEGANS"/>
    <property type="match status" value="1"/>
</dbReference>
<keyword evidence="5" id="KW-1003">Cell membrane</keyword>
<comment type="caution">
    <text evidence="16">The sequence shown here is derived from an EMBL/GenBank/DDBJ whole genome shotgun (WGS) entry which is preliminary data.</text>
</comment>
<dbReference type="PANTHER" id="PTHR13008:SF7">
    <property type="entry name" value="MAP KINASE-ACTIVATING DEATH DOMAIN PROTEIN"/>
    <property type="match status" value="1"/>
</dbReference>
<sequence>FCLLFFCRQPSSDSVAQTPELLRRYPLEDHVDFPLPPDVVFFCQPEGCLSVRQKRMSFRDDTSFVFTLTDKDTGVIRYGICVNFYRSFQKRVPKEKAEGTGGHRAREGQKIPKSGDSSAPQEEVGTERSESGSSLQAPSTESTPDVNRSPRSKRLARGSHRSRNSTLTSLCILSHYPFFSTFRECLYTLKRLVDCCSERLLGKKLGIPRGVQRDTMWRIFTGSLLVEEKSSALLHDLREIEAWIYRLLRSPMPVAGQKRVDVEVLPHELQPALTFALPDPSRFTLVDFPLHLPLELLGVDACLQVLTCILLEHKVVLQSRDYNALSMSVMAFVAMIYPLEYMFPVIPLLPTCMASAEQLLLAPTPYIIGVPASFFLYKLDFKMPDDVWLIDLDTNRVIIPTNAESLPALPEPEASELKKHLKQALASMSLNTQPILNLEKFHEGQEVPLLLGRPQNDLQSTPSTEFNPLIYGNDVDSVDVATRVAMVRFFNSPNVLQGFQMHTRTLRLFPRPVVAFQANSFLASRPKQTPFADKLSRTQAVEYFGEWSLNPTNYAFQRIHNNMFDPALIGDKPKWYAHQLQPIHYRVYDSNSQLAEALNVPVEKETDSDPTDDSGSDSVDYDDSSSSYSSLGDFVSEMMKCDINGDTPSVDPLTHAALGDASEVEFDDFQEYSGDLDEQAMDSENSQENNQPRSSSSTTASSSPSTVIHGANHESADSAEMEEKLVAGFSNHLTSLPLQPSFPKISLDRRESDSAAGSMSSSEGVVRKREYDNPYFEPQYGFPTEDEDDEQEESYTPRFNQNLNGSRRKLLRPNSLKLANDSDADSDSRASSPNSTVSNNSSEGFGGIMSFASSLYRNHSTSFSLSNLALPTKVGRDKNTPFPSLKVFGLNTIMEIITEAGPVSNEGNRRALVDQKSSVIKHSPTVKRESPSPQGRTSNSSENQQFLKEVVHNVLDGQGVGWLNMKRVRRLLESEQLRVFVLSKLNRTIQSEEDARQDVIQDVEISRKVYKGMLDLLKCTVLSLEQSYANAGLGGMASVFGLLEIAHTHYYNKEPEKRKRSPTDGSITPVGKDPASSPRVELKPAMQLPVPQLMPKAPSPADKGPREFDTRSLKEENFIASIELWNKHEEVKKQKALEKTRPEGVRHFDLGETDEKKSQISADSGLSLASGSQKSDFDSIPSGGPAVMVRSTSQDSEVSTVVSNSSGETLGADSDLSSNAGDGPSVENGGNLTGSRGTVSDSEIETNSATSSIFAKSHNLKQSVKDSKGSTPGRGPEDGNQRVYLYEGLLGRDKGSVWDQLEDAAMETFSMSKERSTLWDQMQFWEDAFLDAVMLEREGMGMDQGPQEMIDRYLSLGEHDRKRLEDDEDRLLATLLHNMIAYMLMIKVNKNDIRKKVRRLMGKSHIGLVHSQQINDILDKLANLNGRELPVRPSGSRHIKKQTFVVHAGTDTTGDIFFMEVCDDCIVLRSNIGTVYERWWYEKLINMTYCPKTKVLCLWRRNGQETQLNKFYTKKCRELYYCVKDSMERAAARQQSIKPGPELGGEFPVQDMKTGEGGLLQVTLEGINLKFMHSQVFIELNHIKKCNTVRGVFVLEEFVPETKEVVSHKYKTPMAHEICYSVLCLFSYVAAIRGKEAENKSKPPRPVSS</sequence>
<dbReference type="GO" id="GO:0032483">
    <property type="term" value="P:regulation of Rab protein signal transduction"/>
    <property type="evidence" value="ECO:0007669"/>
    <property type="project" value="TreeGrafter"/>
</dbReference>
<comment type="subcellular location">
    <subcellularLocation>
        <location evidence="1">Cell membrane</location>
    </subcellularLocation>
    <subcellularLocation>
        <location evidence="2">Cytoplasm</location>
    </subcellularLocation>
</comment>